<evidence type="ECO:0000313" key="2">
    <source>
        <dbReference type="EMBL" id="KGA14724.1"/>
    </source>
</evidence>
<feature type="transmembrane region" description="Helical" evidence="1">
    <location>
        <begin position="194"/>
        <end position="217"/>
    </location>
</feature>
<keyword evidence="1" id="KW-0472">Membrane</keyword>
<keyword evidence="1" id="KW-1133">Transmembrane helix</keyword>
<proteinExistence type="predicted"/>
<sequence>MNRGIQLDALSVPIEIGLRIVLSIERNNEVIESAEISKHGVLISVQDRMLESKTLVPRPLVTDKISISKIKGSKLYALAIDLPGKQKVYVSKELKECAISIQVFRQFVDAWHPTNLAMLVLRGKENVLYQDKRFLTGVVEKPIEVTAEEPSPKKVELEVVAEEVPLKKDKIEVVQAETVSVISEPNKPRFNFKVIARGIAFAFALAFSLVAVTPLSLVHPNKLENQISSIYLVWPTNNPTVGSEVLGVDEDELIYVAEVHSNEGGIILLKIDEYYIQTELDRIVGKKIVEIPLLGNLFT</sequence>
<gene>
    <name evidence="2" type="ORF">GM51_16570</name>
</gene>
<comment type="caution">
    <text evidence="2">The sequence shown here is derived from an EMBL/GenBank/DDBJ whole genome shotgun (WGS) entry which is preliminary data.</text>
</comment>
<evidence type="ECO:0000256" key="1">
    <source>
        <dbReference type="SAM" id="Phobius"/>
    </source>
</evidence>
<keyword evidence="1" id="KW-0812">Transmembrane</keyword>
<name>A0A094PY85_9ZZZZ</name>
<reference evidence="2" key="1">
    <citation type="submission" date="2014-06" db="EMBL/GenBank/DDBJ databases">
        <title>Key roles for freshwater Actinobacteria revealed by deep metagenomic sequencing.</title>
        <authorList>
            <person name="Ghai R."/>
            <person name="Mizuno C.M."/>
            <person name="Picazo A."/>
            <person name="Camacho A."/>
            <person name="Rodriguez-Valera F."/>
        </authorList>
    </citation>
    <scope>NUCLEOTIDE SEQUENCE</scope>
</reference>
<protein>
    <submittedName>
        <fullName evidence="2">Uncharacterized protein</fullName>
    </submittedName>
</protein>
<organism evidence="2">
    <name type="scientific">freshwater metagenome</name>
    <dbReference type="NCBI Taxonomy" id="449393"/>
    <lineage>
        <taxon>unclassified sequences</taxon>
        <taxon>metagenomes</taxon>
        <taxon>ecological metagenomes</taxon>
    </lineage>
</organism>
<accession>A0A094PY85</accession>
<dbReference type="EMBL" id="JNSL01000138">
    <property type="protein sequence ID" value="KGA14724.1"/>
    <property type="molecule type" value="Genomic_DNA"/>
</dbReference>
<dbReference type="AlphaFoldDB" id="A0A094PY85"/>